<dbReference type="InterPro" id="IPR027417">
    <property type="entry name" value="P-loop_NTPase"/>
</dbReference>
<dbReference type="Pfam" id="PF17784">
    <property type="entry name" value="Sulfotransfer_4"/>
    <property type="match status" value="1"/>
</dbReference>
<keyword evidence="2" id="KW-1185">Reference proteome</keyword>
<dbReference type="PANTHER" id="PTHR36978">
    <property type="entry name" value="P-LOOP CONTAINING NUCLEOTIDE TRIPHOSPHATE HYDROLASE"/>
    <property type="match status" value="1"/>
</dbReference>
<gene>
    <name evidence="1" type="ORF">Q0590_32005</name>
</gene>
<dbReference type="EMBL" id="JAUKPO010000039">
    <property type="protein sequence ID" value="MDO1450942.1"/>
    <property type="molecule type" value="Genomic_DNA"/>
</dbReference>
<sequence>MAIKVIGAGFGRTGTLSIKLALEQLGFGKCYHMVELLENPQQVHFWEEANQGKPVDWETLFQGYQATVDYPGYRHYKQLMQYYPEAKVLLSVRDPEKWYESTYNTIYQAAPSLGQKIEMALKLLFSSRLRKLLRVFKMSGGVWKGDFAGRFEDKAFALEVFHRHNEEVKRIVPAHRLLVYEVKQGWEPLCTFLNVPVPDIPFPKVNERDGFQSKTKELLRTA</sequence>
<dbReference type="InterPro" id="IPR040632">
    <property type="entry name" value="Sulfotransfer_4"/>
</dbReference>
<evidence type="ECO:0000313" key="1">
    <source>
        <dbReference type="EMBL" id="MDO1450942.1"/>
    </source>
</evidence>
<dbReference type="Proteomes" id="UP001168528">
    <property type="component" value="Unassembled WGS sequence"/>
</dbReference>
<dbReference type="RefSeq" id="WP_302041742.1">
    <property type="nucleotide sequence ID" value="NZ_JAUKPO010000039.1"/>
</dbReference>
<comment type="caution">
    <text evidence="1">The sequence shown here is derived from an EMBL/GenBank/DDBJ whole genome shotgun (WGS) entry which is preliminary data.</text>
</comment>
<proteinExistence type="predicted"/>
<dbReference type="SUPFAM" id="SSF52540">
    <property type="entry name" value="P-loop containing nucleoside triphosphate hydrolases"/>
    <property type="match status" value="1"/>
</dbReference>
<dbReference type="Gene3D" id="3.40.50.300">
    <property type="entry name" value="P-loop containing nucleotide triphosphate hydrolases"/>
    <property type="match status" value="1"/>
</dbReference>
<reference evidence="1" key="1">
    <citation type="submission" date="2023-07" db="EMBL/GenBank/DDBJ databases">
        <title>The genome sequence of Rhodocytophaga aerolata KACC 12507.</title>
        <authorList>
            <person name="Zhang X."/>
        </authorList>
    </citation>
    <scope>NUCLEOTIDE SEQUENCE</scope>
    <source>
        <strain evidence="1">KACC 12507</strain>
    </source>
</reference>
<accession>A0ABT8RJJ6</accession>
<organism evidence="1 2">
    <name type="scientific">Rhodocytophaga aerolata</name>
    <dbReference type="NCBI Taxonomy" id="455078"/>
    <lineage>
        <taxon>Bacteria</taxon>
        <taxon>Pseudomonadati</taxon>
        <taxon>Bacteroidota</taxon>
        <taxon>Cytophagia</taxon>
        <taxon>Cytophagales</taxon>
        <taxon>Rhodocytophagaceae</taxon>
        <taxon>Rhodocytophaga</taxon>
    </lineage>
</organism>
<protein>
    <submittedName>
        <fullName evidence="1">Sulfotransferase</fullName>
    </submittedName>
</protein>
<dbReference type="PANTHER" id="PTHR36978:SF4">
    <property type="entry name" value="P-LOOP CONTAINING NUCLEOSIDE TRIPHOSPHATE HYDROLASE PROTEIN"/>
    <property type="match status" value="1"/>
</dbReference>
<name>A0ABT8RJJ6_9BACT</name>
<evidence type="ECO:0000313" key="2">
    <source>
        <dbReference type="Proteomes" id="UP001168528"/>
    </source>
</evidence>